<evidence type="ECO:0000256" key="4">
    <source>
        <dbReference type="ARBA" id="ARBA00023136"/>
    </source>
</evidence>
<dbReference type="GeneID" id="87952304"/>
<keyword evidence="2 5" id="KW-0812">Transmembrane</keyword>
<evidence type="ECO:0000256" key="2">
    <source>
        <dbReference type="ARBA" id="ARBA00022692"/>
    </source>
</evidence>
<proteinExistence type="predicted"/>
<evidence type="ECO:0000256" key="1">
    <source>
        <dbReference type="ARBA" id="ARBA00004173"/>
    </source>
</evidence>
<comment type="subcellular location">
    <subcellularLocation>
        <location evidence="1">Mitochondrion</location>
    </subcellularLocation>
</comment>
<evidence type="ECO:0000256" key="3">
    <source>
        <dbReference type="ARBA" id="ARBA00022989"/>
    </source>
</evidence>
<reference evidence="7 8" key="1">
    <citation type="submission" date="2024-01" db="EMBL/GenBank/DDBJ databases">
        <title>Comparative genomics of Cryptococcus and Kwoniella reveals pathogenesis evolution and contrasting modes of karyotype evolution via chromosome fusion or intercentromeric recombination.</title>
        <authorList>
            <person name="Coelho M.A."/>
            <person name="David-Palma M."/>
            <person name="Shea T."/>
            <person name="Bowers K."/>
            <person name="McGinley-Smith S."/>
            <person name="Mohammad A.W."/>
            <person name="Gnirke A."/>
            <person name="Yurkov A.M."/>
            <person name="Nowrousian M."/>
            <person name="Sun S."/>
            <person name="Cuomo C.A."/>
            <person name="Heitman J."/>
        </authorList>
    </citation>
    <scope>NUCLEOTIDE SEQUENCE [LARGE SCALE GENOMIC DNA]</scope>
    <source>
        <strain evidence="7">CBS 11374</strain>
    </source>
</reference>
<organism evidence="7 8">
    <name type="scientific">Kwoniella shivajii</name>
    <dbReference type="NCBI Taxonomy" id="564305"/>
    <lineage>
        <taxon>Eukaryota</taxon>
        <taxon>Fungi</taxon>
        <taxon>Dikarya</taxon>
        <taxon>Basidiomycota</taxon>
        <taxon>Agaricomycotina</taxon>
        <taxon>Tremellomycetes</taxon>
        <taxon>Tremellales</taxon>
        <taxon>Cryptococcaceae</taxon>
        <taxon>Kwoniella</taxon>
    </lineage>
</organism>
<dbReference type="Proteomes" id="UP001329825">
    <property type="component" value="Chromosome 1"/>
</dbReference>
<evidence type="ECO:0000313" key="7">
    <source>
        <dbReference type="EMBL" id="WRT63270.1"/>
    </source>
</evidence>
<dbReference type="PANTHER" id="PTHR28018">
    <property type="entry name" value="RESPIRATORY SUPERCOMPLEX FACTOR 2, MITOCHONDRIAL"/>
    <property type="match status" value="1"/>
</dbReference>
<accession>A0ABZ1CNS3</accession>
<dbReference type="PANTHER" id="PTHR28018:SF3">
    <property type="entry name" value="RESPIRATORY SUPERCOMPLEX FACTOR 2, MITOCHONDRIAL"/>
    <property type="match status" value="1"/>
</dbReference>
<keyword evidence="3 5" id="KW-1133">Transmembrane helix</keyword>
<evidence type="ECO:0000313" key="8">
    <source>
        <dbReference type="Proteomes" id="UP001329825"/>
    </source>
</evidence>
<dbReference type="PROSITE" id="PS51503">
    <property type="entry name" value="HIG1"/>
    <property type="match status" value="1"/>
</dbReference>
<keyword evidence="4 5" id="KW-0472">Membrane</keyword>
<evidence type="ECO:0000259" key="6">
    <source>
        <dbReference type="PROSITE" id="PS51503"/>
    </source>
</evidence>
<dbReference type="InterPro" id="IPR040153">
    <property type="entry name" value="Rcf2"/>
</dbReference>
<dbReference type="EMBL" id="CP141881">
    <property type="protein sequence ID" value="WRT63270.1"/>
    <property type="molecule type" value="Genomic_DNA"/>
</dbReference>
<gene>
    <name evidence="7" type="ORF">IL334_000173</name>
</gene>
<feature type="domain" description="HIG1" evidence="6">
    <location>
        <begin position="90"/>
        <end position="181"/>
    </location>
</feature>
<evidence type="ECO:0000256" key="5">
    <source>
        <dbReference type="SAM" id="Phobius"/>
    </source>
</evidence>
<protein>
    <recommendedName>
        <fullName evidence="6">HIG1 domain-containing protein</fullName>
    </recommendedName>
</protein>
<keyword evidence="8" id="KW-1185">Reference proteome</keyword>
<dbReference type="RefSeq" id="XP_062788010.1">
    <property type="nucleotide sequence ID" value="XM_062931959.1"/>
</dbReference>
<name>A0ABZ1CNS3_9TREE</name>
<dbReference type="InterPro" id="IPR007667">
    <property type="entry name" value="Hypoxia_induced_domain"/>
</dbReference>
<feature type="transmembrane region" description="Helical" evidence="5">
    <location>
        <begin position="20"/>
        <end position="38"/>
    </location>
</feature>
<dbReference type="Pfam" id="PF04588">
    <property type="entry name" value="HIG_1_N"/>
    <property type="match status" value="1"/>
</dbReference>
<sequence>MKLATKEDIQNYNDATINGGLRGAALGVGLSTSLFYILRRQSAYYRNLPTPLKALGYVVIIMPCVSISGEKAGEAYTRSQYDGIAKRELDREAQIEHERWQNLSTVQKGTDWAGRHKYGLVGASWVGSLGLAWGLVSRNKLQTTSQKVVQARMWAQGLTVGLLMASALLTGFDSSAVEEPRTPHEDHTWRAILESDPHLNEEERARLHEIKKAVGDRKEQLVKQTAKKIEEKA</sequence>